<reference evidence="2" key="1">
    <citation type="submission" date="2016-11" db="UniProtKB">
        <authorList>
            <consortium name="WormBaseParasite"/>
        </authorList>
    </citation>
    <scope>IDENTIFICATION</scope>
</reference>
<dbReference type="Proteomes" id="UP000095283">
    <property type="component" value="Unplaced"/>
</dbReference>
<name>A0A1I7X565_HETBA</name>
<evidence type="ECO:0000313" key="2">
    <source>
        <dbReference type="WBParaSite" id="Hba_12605"/>
    </source>
</evidence>
<sequence>MARCMWLHGEDAMAKSLVAARLYKAIGRICEEEYLEVEVANKLKEYSEYAHNVLDSFAV</sequence>
<organism evidence="1 2">
    <name type="scientific">Heterorhabditis bacteriophora</name>
    <name type="common">Entomopathogenic nematode worm</name>
    <dbReference type="NCBI Taxonomy" id="37862"/>
    <lineage>
        <taxon>Eukaryota</taxon>
        <taxon>Metazoa</taxon>
        <taxon>Ecdysozoa</taxon>
        <taxon>Nematoda</taxon>
        <taxon>Chromadorea</taxon>
        <taxon>Rhabditida</taxon>
        <taxon>Rhabditina</taxon>
        <taxon>Rhabditomorpha</taxon>
        <taxon>Strongyloidea</taxon>
        <taxon>Heterorhabditidae</taxon>
        <taxon>Heterorhabditis</taxon>
    </lineage>
</organism>
<evidence type="ECO:0000313" key="1">
    <source>
        <dbReference type="Proteomes" id="UP000095283"/>
    </source>
</evidence>
<proteinExistence type="predicted"/>
<dbReference type="WBParaSite" id="Hba_12605">
    <property type="protein sequence ID" value="Hba_12605"/>
    <property type="gene ID" value="Hba_12605"/>
</dbReference>
<protein>
    <submittedName>
        <fullName evidence="2">Rx_N domain-containing protein</fullName>
    </submittedName>
</protein>
<keyword evidence="1" id="KW-1185">Reference proteome</keyword>
<accession>A0A1I7X565</accession>
<dbReference type="AlphaFoldDB" id="A0A1I7X565"/>